<organism evidence="1 2">
    <name type="scientific">Stylosanthes scabra</name>
    <dbReference type="NCBI Taxonomy" id="79078"/>
    <lineage>
        <taxon>Eukaryota</taxon>
        <taxon>Viridiplantae</taxon>
        <taxon>Streptophyta</taxon>
        <taxon>Embryophyta</taxon>
        <taxon>Tracheophyta</taxon>
        <taxon>Spermatophyta</taxon>
        <taxon>Magnoliopsida</taxon>
        <taxon>eudicotyledons</taxon>
        <taxon>Gunneridae</taxon>
        <taxon>Pentapetalae</taxon>
        <taxon>rosids</taxon>
        <taxon>fabids</taxon>
        <taxon>Fabales</taxon>
        <taxon>Fabaceae</taxon>
        <taxon>Papilionoideae</taxon>
        <taxon>50 kb inversion clade</taxon>
        <taxon>dalbergioids sensu lato</taxon>
        <taxon>Dalbergieae</taxon>
        <taxon>Pterocarpus clade</taxon>
        <taxon>Stylosanthes</taxon>
    </lineage>
</organism>
<comment type="caution">
    <text evidence="1">The sequence shown here is derived from an EMBL/GenBank/DDBJ whole genome shotgun (WGS) entry which is preliminary data.</text>
</comment>
<proteinExistence type="predicted"/>
<dbReference type="Proteomes" id="UP001341840">
    <property type="component" value="Unassembled WGS sequence"/>
</dbReference>
<gene>
    <name evidence="1" type="ORF">PIB30_033461</name>
</gene>
<sequence>MVSEQPGLRTCLTLHSLLIPTPRQTSFSGGSSPLGGTLSRLGLSIVCHLTRSRSRPHRDSQLHIQSDLTCLMCRITDDLGGG</sequence>
<reference evidence="1 2" key="1">
    <citation type="journal article" date="2023" name="Plants (Basel)">
        <title>Bridging the Gap: Combining Genomics and Transcriptomics Approaches to Understand Stylosanthes scabra, an Orphan Legume from the Brazilian Caatinga.</title>
        <authorList>
            <person name="Ferreira-Neto J.R.C."/>
            <person name="da Silva M.D."/>
            <person name="Binneck E."/>
            <person name="de Melo N.F."/>
            <person name="da Silva R.H."/>
            <person name="de Melo A.L.T.M."/>
            <person name="Pandolfi V."/>
            <person name="Bustamante F.O."/>
            <person name="Brasileiro-Vidal A.C."/>
            <person name="Benko-Iseppon A.M."/>
        </authorList>
    </citation>
    <scope>NUCLEOTIDE SEQUENCE [LARGE SCALE GENOMIC DNA]</scope>
    <source>
        <tissue evidence="1">Leaves</tissue>
    </source>
</reference>
<evidence type="ECO:0000313" key="2">
    <source>
        <dbReference type="Proteomes" id="UP001341840"/>
    </source>
</evidence>
<name>A0ABU6VD97_9FABA</name>
<protein>
    <submittedName>
        <fullName evidence="1">Uncharacterized protein</fullName>
    </submittedName>
</protein>
<evidence type="ECO:0000313" key="1">
    <source>
        <dbReference type="EMBL" id="MED6170695.1"/>
    </source>
</evidence>
<accession>A0ABU6VD97</accession>
<keyword evidence="2" id="KW-1185">Reference proteome</keyword>
<dbReference type="EMBL" id="JASCZI010151186">
    <property type="protein sequence ID" value="MED6170695.1"/>
    <property type="molecule type" value="Genomic_DNA"/>
</dbReference>